<feature type="transmembrane region" description="Helical" evidence="2">
    <location>
        <begin position="64"/>
        <end position="85"/>
    </location>
</feature>
<dbReference type="Gene3D" id="3.30.2310.20">
    <property type="entry name" value="RelE-like"/>
    <property type="match status" value="1"/>
</dbReference>
<evidence type="ECO:0000313" key="4">
    <source>
        <dbReference type="Proteomes" id="UP000321638"/>
    </source>
</evidence>
<dbReference type="AlphaFoldDB" id="A0A5C8PFM8"/>
<accession>A0A5C8PFM8</accession>
<keyword evidence="2" id="KW-0812">Transmembrane</keyword>
<organism evidence="3 4">
    <name type="scientific">Vineibacter terrae</name>
    <dbReference type="NCBI Taxonomy" id="2586908"/>
    <lineage>
        <taxon>Bacteria</taxon>
        <taxon>Pseudomonadati</taxon>
        <taxon>Pseudomonadota</taxon>
        <taxon>Alphaproteobacteria</taxon>
        <taxon>Hyphomicrobiales</taxon>
        <taxon>Vineibacter</taxon>
    </lineage>
</organism>
<dbReference type="Pfam" id="PF05016">
    <property type="entry name" value="ParE_toxin"/>
    <property type="match status" value="1"/>
</dbReference>
<dbReference type="EMBL" id="VDUZ01000033">
    <property type="protein sequence ID" value="TXL72423.1"/>
    <property type="molecule type" value="Genomic_DNA"/>
</dbReference>
<evidence type="ECO:0000313" key="3">
    <source>
        <dbReference type="EMBL" id="TXL72423.1"/>
    </source>
</evidence>
<dbReference type="InterPro" id="IPR007712">
    <property type="entry name" value="RelE/ParE_toxin"/>
</dbReference>
<keyword evidence="2" id="KW-1133">Transmembrane helix</keyword>
<keyword evidence="2" id="KW-0472">Membrane</keyword>
<dbReference type="RefSeq" id="WP_147849833.1">
    <property type="nucleotide sequence ID" value="NZ_VDUZ01000033.1"/>
</dbReference>
<sequence>MKVRFLEIAEIELDQAVHWYGAQAPGLGDAFLIEVLSAADRIASLPEAWHLLGKGIRRCRLSRFPYGLIYTIDDGIVLVLAVAHLHRRPDYWRDRLQR</sequence>
<dbReference type="InterPro" id="IPR035093">
    <property type="entry name" value="RelE/ParE_toxin_dom_sf"/>
</dbReference>
<comment type="caution">
    <text evidence="3">The sequence shown here is derived from an EMBL/GenBank/DDBJ whole genome shotgun (WGS) entry which is preliminary data.</text>
</comment>
<reference evidence="3 4" key="1">
    <citation type="submission" date="2019-06" db="EMBL/GenBank/DDBJ databases">
        <title>New taxonomy in bacterial strain CC-CFT640, isolated from vineyard.</title>
        <authorList>
            <person name="Lin S.-Y."/>
            <person name="Tsai C.-F."/>
            <person name="Young C.-C."/>
        </authorList>
    </citation>
    <scope>NUCLEOTIDE SEQUENCE [LARGE SCALE GENOMIC DNA]</scope>
    <source>
        <strain evidence="3 4">CC-CFT640</strain>
    </source>
</reference>
<gene>
    <name evidence="3" type="ORF">FHP25_25610</name>
</gene>
<keyword evidence="1" id="KW-1277">Toxin-antitoxin system</keyword>
<evidence type="ECO:0000256" key="1">
    <source>
        <dbReference type="ARBA" id="ARBA00022649"/>
    </source>
</evidence>
<name>A0A5C8PFM8_9HYPH</name>
<dbReference type="OrthoDB" id="9809155at2"/>
<keyword evidence="4" id="KW-1185">Reference proteome</keyword>
<protein>
    <submittedName>
        <fullName evidence="3">Type II toxin-antitoxin system RelE/ParE family toxin</fullName>
    </submittedName>
</protein>
<proteinExistence type="predicted"/>
<evidence type="ECO:0000256" key="2">
    <source>
        <dbReference type="SAM" id="Phobius"/>
    </source>
</evidence>
<dbReference type="Proteomes" id="UP000321638">
    <property type="component" value="Unassembled WGS sequence"/>
</dbReference>